<dbReference type="Pfam" id="PF00391">
    <property type="entry name" value="PEP-utilizers"/>
    <property type="match status" value="1"/>
</dbReference>
<gene>
    <name evidence="5" type="ORF">LCGC14_0311260</name>
</gene>
<comment type="caution">
    <text evidence="5">The sequence shown here is derived from an EMBL/GenBank/DDBJ whole genome shotgun (WGS) entry which is preliminary data.</text>
</comment>
<evidence type="ECO:0000259" key="4">
    <source>
        <dbReference type="Pfam" id="PF00391"/>
    </source>
</evidence>
<keyword evidence="3" id="KW-0067">ATP-binding</keyword>
<evidence type="ECO:0000313" key="5">
    <source>
        <dbReference type="EMBL" id="KKN82313.1"/>
    </source>
</evidence>
<dbReference type="PANTHER" id="PTHR43030">
    <property type="entry name" value="PHOSPHOENOLPYRUVATE SYNTHASE"/>
    <property type="match status" value="1"/>
</dbReference>
<comment type="similarity">
    <text evidence="1">Belongs to the PEP-utilizing enzyme family.</text>
</comment>
<dbReference type="InterPro" id="IPR006319">
    <property type="entry name" value="PEP_synth"/>
</dbReference>
<dbReference type="PROSITE" id="PS00370">
    <property type="entry name" value="PEP_ENZYMES_PHOS_SITE"/>
    <property type="match status" value="1"/>
</dbReference>
<organism evidence="5">
    <name type="scientific">marine sediment metagenome</name>
    <dbReference type="NCBI Taxonomy" id="412755"/>
    <lineage>
        <taxon>unclassified sequences</taxon>
        <taxon>metagenomes</taxon>
        <taxon>ecological metagenomes</taxon>
    </lineage>
</organism>
<sequence length="115" mass="11979">MPVSNKLIGRAASPGIVQGEAFVVELPKTKGFPSNGAVLVSHMTTPDLLPAMLKSTAIVTQVGGITCHAAIVAREFSIPCVVGVRKLLDRVKTGTRLIVDGSKGTVEIVEIVESS</sequence>
<dbReference type="SUPFAM" id="SSF52009">
    <property type="entry name" value="Phosphohistidine domain"/>
    <property type="match status" value="1"/>
</dbReference>
<dbReference type="InterPro" id="IPR036637">
    <property type="entry name" value="Phosphohistidine_dom_sf"/>
</dbReference>
<dbReference type="Gene3D" id="3.50.30.10">
    <property type="entry name" value="Phosphohistidine domain"/>
    <property type="match status" value="1"/>
</dbReference>
<dbReference type="InterPro" id="IPR008279">
    <property type="entry name" value="PEP-util_enz_mobile_dom"/>
</dbReference>
<evidence type="ECO:0000256" key="1">
    <source>
        <dbReference type="ARBA" id="ARBA00007837"/>
    </source>
</evidence>
<dbReference type="AlphaFoldDB" id="A0A0F9WTZ7"/>
<protein>
    <recommendedName>
        <fullName evidence="4">PEP-utilising enzyme mobile domain-containing protein</fullName>
    </recommendedName>
</protein>
<dbReference type="EMBL" id="LAZR01000203">
    <property type="protein sequence ID" value="KKN82313.1"/>
    <property type="molecule type" value="Genomic_DNA"/>
</dbReference>
<feature type="domain" description="PEP-utilising enzyme mobile" evidence="4">
    <location>
        <begin position="35"/>
        <end position="104"/>
    </location>
</feature>
<evidence type="ECO:0000256" key="2">
    <source>
        <dbReference type="ARBA" id="ARBA00022741"/>
    </source>
</evidence>
<dbReference type="GO" id="GO:0005524">
    <property type="term" value="F:ATP binding"/>
    <property type="evidence" value="ECO:0007669"/>
    <property type="project" value="UniProtKB-KW"/>
</dbReference>
<proteinExistence type="inferred from homology"/>
<dbReference type="InterPro" id="IPR018274">
    <property type="entry name" value="PEP_util_AS"/>
</dbReference>
<accession>A0A0F9WTZ7</accession>
<evidence type="ECO:0000256" key="3">
    <source>
        <dbReference type="ARBA" id="ARBA00022840"/>
    </source>
</evidence>
<dbReference type="GO" id="GO:0008986">
    <property type="term" value="F:pyruvate, water dikinase activity"/>
    <property type="evidence" value="ECO:0007669"/>
    <property type="project" value="InterPro"/>
</dbReference>
<reference evidence="5" key="1">
    <citation type="journal article" date="2015" name="Nature">
        <title>Complex archaea that bridge the gap between prokaryotes and eukaryotes.</title>
        <authorList>
            <person name="Spang A."/>
            <person name="Saw J.H."/>
            <person name="Jorgensen S.L."/>
            <person name="Zaremba-Niedzwiedzka K."/>
            <person name="Martijn J."/>
            <person name="Lind A.E."/>
            <person name="van Eijk R."/>
            <person name="Schleper C."/>
            <person name="Guy L."/>
            <person name="Ettema T.J."/>
        </authorList>
    </citation>
    <scope>NUCLEOTIDE SEQUENCE</scope>
</reference>
<keyword evidence="2" id="KW-0547">Nucleotide-binding</keyword>
<dbReference type="PANTHER" id="PTHR43030:SF1">
    <property type="entry name" value="PHOSPHOENOLPYRUVATE SYNTHASE"/>
    <property type="match status" value="1"/>
</dbReference>
<name>A0A0F9WTZ7_9ZZZZ</name>